<dbReference type="EMBL" id="HACM01008207">
    <property type="protein sequence ID" value="CRZ08649.1"/>
    <property type="molecule type" value="Transcribed_RNA"/>
</dbReference>
<sequence>MIKDQEKKTRRQTTSPSCPFDRRCRLVHPHLRQLVHFLSCPFSLFFANLLITPAVFTLSIENVSISRLPFSGGHFENCYCLQCAESELIVEENTSLSTISEHHCCRDGCPGSPSNYESQFIIELMMGIRFNSCLVVGCH</sequence>
<organism evidence="2">
    <name type="scientific">Spongospora subterranea</name>
    <dbReference type="NCBI Taxonomy" id="70186"/>
    <lineage>
        <taxon>Eukaryota</taxon>
        <taxon>Sar</taxon>
        <taxon>Rhizaria</taxon>
        <taxon>Endomyxa</taxon>
        <taxon>Phytomyxea</taxon>
        <taxon>Plasmodiophorida</taxon>
        <taxon>Plasmodiophoridae</taxon>
        <taxon>Spongospora</taxon>
    </lineage>
</organism>
<accession>A0A0H5R441</accession>
<dbReference type="AlphaFoldDB" id="A0A0H5R441"/>
<dbReference type="EMBL" id="HACM01008234">
    <property type="protein sequence ID" value="CRZ08676.1"/>
    <property type="molecule type" value="Transcribed_RNA"/>
</dbReference>
<dbReference type="EMBL" id="HACM01008235">
    <property type="protein sequence ID" value="CRZ08677.1"/>
    <property type="molecule type" value="Transcribed_RNA"/>
</dbReference>
<protein>
    <submittedName>
        <fullName evidence="2">Uncharacterized protein</fullName>
    </submittedName>
</protein>
<keyword evidence="1" id="KW-0472">Membrane</keyword>
<dbReference type="EMBL" id="HACM01008250">
    <property type="protein sequence ID" value="CRZ08692.1"/>
    <property type="molecule type" value="Transcribed_RNA"/>
</dbReference>
<keyword evidence="1" id="KW-0812">Transmembrane</keyword>
<evidence type="ECO:0000256" key="1">
    <source>
        <dbReference type="SAM" id="Phobius"/>
    </source>
</evidence>
<proteinExistence type="predicted"/>
<dbReference type="EMBL" id="HACM01008251">
    <property type="protein sequence ID" value="CRZ08693.1"/>
    <property type="molecule type" value="Transcribed_RNA"/>
</dbReference>
<reference evidence="2" key="1">
    <citation type="submission" date="2015-04" db="EMBL/GenBank/DDBJ databases">
        <title>The genome sequence of the plant pathogenic Rhizarian Plasmodiophora brassicae reveals insights in its biotrophic life cycle and the origin of chitin synthesis.</title>
        <authorList>
            <person name="Schwelm A."/>
            <person name="Fogelqvist J."/>
            <person name="Knaust A."/>
            <person name="Julke S."/>
            <person name="Lilja T."/>
            <person name="Dhandapani V."/>
            <person name="Bonilla-Rosso G."/>
            <person name="Karlsson M."/>
            <person name="Shevchenko A."/>
            <person name="Choi S.R."/>
            <person name="Kim H.G."/>
            <person name="Park J.Y."/>
            <person name="Lim Y.P."/>
            <person name="Ludwig-Muller J."/>
            <person name="Dixelius C."/>
        </authorList>
    </citation>
    <scope>NUCLEOTIDE SEQUENCE</scope>
    <source>
        <tissue evidence="2">Potato root galls</tissue>
    </source>
</reference>
<name>A0A0H5R441_9EUKA</name>
<dbReference type="EMBL" id="HACM01008287">
    <property type="protein sequence ID" value="CRZ08729.1"/>
    <property type="molecule type" value="Transcribed_RNA"/>
</dbReference>
<evidence type="ECO:0000313" key="2">
    <source>
        <dbReference type="EMBL" id="CRZ08676.1"/>
    </source>
</evidence>
<keyword evidence="1" id="KW-1133">Transmembrane helix</keyword>
<feature type="transmembrane region" description="Helical" evidence="1">
    <location>
        <begin position="34"/>
        <end position="56"/>
    </location>
</feature>
<dbReference type="EMBL" id="HACM01008284">
    <property type="protein sequence ID" value="CRZ08726.1"/>
    <property type="molecule type" value="Transcribed_RNA"/>
</dbReference>